<reference evidence="3" key="1">
    <citation type="submission" date="2018-06" db="EMBL/GenBank/DDBJ databases">
        <authorList>
            <person name="Zhirakovskaya E."/>
        </authorList>
    </citation>
    <scope>NUCLEOTIDE SEQUENCE</scope>
</reference>
<dbReference type="EMBL" id="UOGA01000097">
    <property type="protein sequence ID" value="VAX17496.1"/>
    <property type="molecule type" value="Genomic_DNA"/>
</dbReference>
<dbReference type="SUPFAM" id="SSF53067">
    <property type="entry name" value="Actin-like ATPase domain"/>
    <property type="match status" value="1"/>
</dbReference>
<dbReference type="PANTHER" id="PTHR32432:SF3">
    <property type="entry name" value="ETHANOLAMINE UTILIZATION PROTEIN EUTJ"/>
    <property type="match status" value="1"/>
</dbReference>
<gene>
    <name evidence="3" type="ORF">MNBD_NITROSPINAE04-953</name>
</gene>
<proteinExistence type="predicted"/>
<dbReference type="InterPro" id="IPR043129">
    <property type="entry name" value="ATPase_NBD"/>
</dbReference>
<name>A0A3B1BGS5_9ZZZZ</name>
<dbReference type="Gene3D" id="3.30.420.380">
    <property type="match status" value="1"/>
</dbReference>
<keyword evidence="1" id="KW-0472">Membrane</keyword>
<dbReference type="AlphaFoldDB" id="A0A3B1BGS5"/>
<feature type="domain" description="GspL cytoplasmic actin-ATPase-like" evidence="2">
    <location>
        <begin position="48"/>
        <end position="154"/>
    </location>
</feature>
<dbReference type="InterPro" id="IPR050696">
    <property type="entry name" value="FtsA/MreB"/>
</dbReference>
<dbReference type="PANTHER" id="PTHR32432">
    <property type="entry name" value="CELL DIVISION PROTEIN FTSA-RELATED"/>
    <property type="match status" value="1"/>
</dbReference>
<evidence type="ECO:0000256" key="1">
    <source>
        <dbReference type="SAM" id="Phobius"/>
    </source>
</evidence>
<sequence length="485" mass="52648">MATTIFGIDLGRQSLKIAVVEKRLRSHEVTEIGYRDVDGMDDAEIAATLSELLSQLKFNKNADHVTVVFPSEKLSSRTLFIPLTQRKQITEALPFEIEPLTPFDADDFVCDYTLIKTEGSGTRLLASIALKRDLEKFLKLFAAAGVDPEIVLPSPIATSMAIPDDFASENETVALLDIGHRSTVITLVRNGVPVAFHTTRAEGAGIAKLIAREVNRLLISEAGPEENVAVSRVVTCGGLGGEEVVLKAIGDELGCDVEIAHIVGDDLPPDDNRSPAISKLSPSIFTTAIGAAICSAGGGAFEPANLRGGDEEEKRGFAGDKKQIIVAACLLATAIFFGFASFFIEGERLDRKYEGLKRQIRAEFKMALPDVKNIVSEKQQLKNSLAKIREKSKILGAGLMAEDPFLDRLLDLSTAAPEGMKLDIDELAYEWGKVTMSGRTESFEKVEQLKKSIENLPWTGKVTVDRAKAGISSSEINFRLEVEAI</sequence>
<dbReference type="InterPro" id="IPR024230">
    <property type="entry name" value="GspL_cyto_dom"/>
</dbReference>
<dbReference type="Pfam" id="PF05134">
    <property type="entry name" value="T2SSL"/>
    <property type="match status" value="1"/>
</dbReference>
<organism evidence="3">
    <name type="scientific">hydrothermal vent metagenome</name>
    <dbReference type="NCBI Taxonomy" id="652676"/>
    <lineage>
        <taxon>unclassified sequences</taxon>
        <taxon>metagenomes</taxon>
        <taxon>ecological metagenomes</taxon>
    </lineage>
</organism>
<evidence type="ECO:0000259" key="2">
    <source>
        <dbReference type="Pfam" id="PF05134"/>
    </source>
</evidence>
<keyword evidence="1" id="KW-1133">Transmembrane helix</keyword>
<protein>
    <recommendedName>
        <fullName evidence="2">GspL cytoplasmic actin-ATPase-like domain-containing protein</fullName>
    </recommendedName>
</protein>
<evidence type="ECO:0000313" key="3">
    <source>
        <dbReference type="EMBL" id="VAX17496.1"/>
    </source>
</evidence>
<keyword evidence="1" id="KW-0812">Transmembrane</keyword>
<feature type="transmembrane region" description="Helical" evidence="1">
    <location>
        <begin position="324"/>
        <end position="344"/>
    </location>
</feature>
<accession>A0A3B1BGS5</accession>